<proteinExistence type="predicted"/>
<keyword evidence="2" id="KW-1185">Reference proteome</keyword>
<reference evidence="1 2" key="1">
    <citation type="submission" date="2020-04" db="EMBL/GenBank/DDBJ databases">
        <authorList>
            <person name="Klaysubun C."/>
            <person name="Duangmal K."/>
            <person name="Lipun K."/>
        </authorList>
    </citation>
    <scope>NUCLEOTIDE SEQUENCE [LARGE SCALE GENOMIC DNA]</scope>
    <source>
        <strain evidence="1 2">JCM 11839</strain>
    </source>
</reference>
<dbReference type="RefSeq" id="WP_169398307.1">
    <property type="nucleotide sequence ID" value="NZ_BAAAJH010000018.1"/>
</dbReference>
<organism evidence="1 2">
    <name type="scientific">Pseudonocardia xinjiangensis</name>
    <dbReference type="NCBI Taxonomy" id="75289"/>
    <lineage>
        <taxon>Bacteria</taxon>
        <taxon>Bacillati</taxon>
        <taxon>Actinomycetota</taxon>
        <taxon>Actinomycetes</taxon>
        <taxon>Pseudonocardiales</taxon>
        <taxon>Pseudonocardiaceae</taxon>
        <taxon>Pseudonocardia</taxon>
    </lineage>
</organism>
<name>A0ABX1RMC1_9PSEU</name>
<evidence type="ECO:0000313" key="2">
    <source>
        <dbReference type="Proteomes" id="UP001296706"/>
    </source>
</evidence>
<sequence>MPTEHSSLITAPPGGVWTDDVGVITGALELRTGCSDDGEVRVTVRYEEADEWYAVRGGTGRLHDPADAEVLHSVLVAVLHRPES</sequence>
<accession>A0ABX1RMC1</accession>
<dbReference type="Proteomes" id="UP001296706">
    <property type="component" value="Unassembled WGS sequence"/>
</dbReference>
<protein>
    <submittedName>
        <fullName evidence="1">Uncharacterized protein</fullName>
    </submittedName>
</protein>
<comment type="caution">
    <text evidence="1">The sequence shown here is derived from an EMBL/GenBank/DDBJ whole genome shotgun (WGS) entry which is preliminary data.</text>
</comment>
<dbReference type="EMBL" id="JAAXKY010000094">
    <property type="protein sequence ID" value="NMH80255.1"/>
    <property type="molecule type" value="Genomic_DNA"/>
</dbReference>
<gene>
    <name evidence="1" type="ORF">HF577_24605</name>
</gene>
<evidence type="ECO:0000313" key="1">
    <source>
        <dbReference type="EMBL" id="NMH80255.1"/>
    </source>
</evidence>